<dbReference type="Proteomes" id="UP000564806">
    <property type="component" value="Unassembled WGS sequence"/>
</dbReference>
<protein>
    <submittedName>
        <fullName evidence="7">Sugar kinase</fullName>
    </submittedName>
</protein>
<dbReference type="CDD" id="cd01166">
    <property type="entry name" value="KdgK"/>
    <property type="match status" value="1"/>
</dbReference>
<sequence>MTKHLNAVTFGEPMAMFYANETGPLHEVFSFSKGLAGAESNVAVGLSRLEHPTGYVTKLGQDNFGTFIADALNKENIDTSHISVTKEQSTGMLIKSKVISGDPKVEYFRKHSAASRLSLTDFDESYFAAADHLHATSISAALSQSCREFSVHAMDFMKSKGRTVSLDPNLRPSLWPDTETMVSTINDLATRCHWFLPGLNEGRILTGLDTPEEIADYYLARNVSLVVIKLGPEGAYYKSAQEEGYVKGFKVDKVIDTVGAGDGFAVGVISGLLEKLPVPEAVKRGNAIGALAVLSPGDMDGLPTRERLEQFMRQNVKTNAR</sequence>
<dbReference type="InterPro" id="IPR029056">
    <property type="entry name" value="Ribokinase-like"/>
</dbReference>
<accession>A0A850EMR8</accession>
<dbReference type="EMBL" id="JABWCS010000214">
    <property type="protein sequence ID" value="NUU62315.1"/>
    <property type="molecule type" value="Genomic_DNA"/>
</dbReference>
<evidence type="ECO:0000256" key="4">
    <source>
        <dbReference type="ARBA" id="ARBA00022777"/>
    </source>
</evidence>
<feature type="domain" description="Carbohydrate kinase PfkB" evidence="6">
    <location>
        <begin position="7"/>
        <end position="304"/>
    </location>
</feature>
<dbReference type="SUPFAM" id="SSF53613">
    <property type="entry name" value="Ribokinase-like"/>
    <property type="match status" value="1"/>
</dbReference>
<organism evidence="7 8">
    <name type="scientific">Paenibacillus agri</name>
    <dbReference type="NCBI Taxonomy" id="2744309"/>
    <lineage>
        <taxon>Bacteria</taxon>
        <taxon>Bacillati</taxon>
        <taxon>Bacillota</taxon>
        <taxon>Bacilli</taxon>
        <taxon>Bacillales</taxon>
        <taxon>Paenibacillaceae</taxon>
        <taxon>Paenibacillus</taxon>
    </lineage>
</organism>
<evidence type="ECO:0000256" key="2">
    <source>
        <dbReference type="ARBA" id="ARBA00022679"/>
    </source>
</evidence>
<dbReference type="Pfam" id="PF00294">
    <property type="entry name" value="PfkB"/>
    <property type="match status" value="1"/>
</dbReference>
<dbReference type="PANTHER" id="PTHR43085">
    <property type="entry name" value="HEXOKINASE FAMILY MEMBER"/>
    <property type="match status" value="1"/>
</dbReference>
<keyword evidence="3" id="KW-0547">Nucleotide-binding</keyword>
<keyword evidence="5" id="KW-0067">ATP-binding</keyword>
<dbReference type="PROSITE" id="PS00584">
    <property type="entry name" value="PFKB_KINASES_2"/>
    <property type="match status" value="1"/>
</dbReference>
<evidence type="ECO:0000256" key="3">
    <source>
        <dbReference type="ARBA" id="ARBA00022741"/>
    </source>
</evidence>
<dbReference type="GO" id="GO:0016301">
    <property type="term" value="F:kinase activity"/>
    <property type="evidence" value="ECO:0007669"/>
    <property type="project" value="UniProtKB-KW"/>
</dbReference>
<evidence type="ECO:0000313" key="7">
    <source>
        <dbReference type="EMBL" id="NUU62315.1"/>
    </source>
</evidence>
<dbReference type="AlphaFoldDB" id="A0A850EMR8"/>
<dbReference type="InterPro" id="IPR050306">
    <property type="entry name" value="PfkB_Carbo_kinase"/>
</dbReference>
<evidence type="ECO:0000256" key="5">
    <source>
        <dbReference type="ARBA" id="ARBA00022840"/>
    </source>
</evidence>
<evidence type="ECO:0000313" key="8">
    <source>
        <dbReference type="Proteomes" id="UP000564806"/>
    </source>
</evidence>
<keyword evidence="8" id="KW-1185">Reference proteome</keyword>
<comment type="caution">
    <text evidence="7">The sequence shown here is derived from an EMBL/GenBank/DDBJ whole genome shotgun (WGS) entry which is preliminary data.</text>
</comment>
<dbReference type="Gene3D" id="3.40.1190.20">
    <property type="match status" value="1"/>
</dbReference>
<evidence type="ECO:0000256" key="1">
    <source>
        <dbReference type="ARBA" id="ARBA00010688"/>
    </source>
</evidence>
<dbReference type="PANTHER" id="PTHR43085:SF1">
    <property type="entry name" value="PSEUDOURIDINE KINASE-RELATED"/>
    <property type="match status" value="1"/>
</dbReference>
<gene>
    <name evidence="7" type="ORF">HPT30_18375</name>
</gene>
<name>A0A850EMR8_9BACL</name>
<evidence type="ECO:0000259" key="6">
    <source>
        <dbReference type="Pfam" id="PF00294"/>
    </source>
</evidence>
<reference evidence="7" key="1">
    <citation type="submission" date="2020-06" db="EMBL/GenBank/DDBJ databases">
        <title>Paenibacillus sp. nov., isolated from soil.</title>
        <authorList>
            <person name="Seo Y.L."/>
        </authorList>
    </citation>
    <scope>NUCLEOTIDE SEQUENCE [LARGE SCALE GENOMIC DNA]</scope>
    <source>
        <strain evidence="7">JW14</strain>
    </source>
</reference>
<proteinExistence type="inferred from homology"/>
<keyword evidence="4 7" id="KW-0418">Kinase</keyword>
<dbReference type="RefSeq" id="WP_175372808.1">
    <property type="nucleotide sequence ID" value="NZ_JABWCS010000214.1"/>
</dbReference>
<dbReference type="GO" id="GO:0005524">
    <property type="term" value="F:ATP binding"/>
    <property type="evidence" value="ECO:0007669"/>
    <property type="project" value="UniProtKB-KW"/>
</dbReference>
<keyword evidence="2" id="KW-0808">Transferase</keyword>
<dbReference type="InterPro" id="IPR011611">
    <property type="entry name" value="PfkB_dom"/>
</dbReference>
<comment type="similarity">
    <text evidence="1">Belongs to the carbohydrate kinase PfkB family.</text>
</comment>
<dbReference type="InterPro" id="IPR002173">
    <property type="entry name" value="Carboh/pur_kinase_PfkB_CS"/>
</dbReference>